<dbReference type="GO" id="GO:0005524">
    <property type="term" value="F:ATP binding"/>
    <property type="evidence" value="ECO:0007669"/>
    <property type="project" value="UniProtKB-KW"/>
</dbReference>
<proteinExistence type="predicted"/>
<dbReference type="PROSITE" id="PS50893">
    <property type="entry name" value="ABC_TRANSPORTER_2"/>
    <property type="match status" value="1"/>
</dbReference>
<dbReference type="STRING" id="87541.AWM71_00460"/>
<dbReference type="PANTHER" id="PTHR43582">
    <property type="entry name" value="LINEARMYCIN RESISTANCE ATP-BINDING PROTEIN LNRL"/>
    <property type="match status" value="1"/>
</dbReference>
<organism evidence="4 5">
    <name type="scientific">Aerococcus christensenii</name>
    <dbReference type="NCBI Taxonomy" id="87541"/>
    <lineage>
        <taxon>Bacteria</taxon>
        <taxon>Bacillati</taxon>
        <taxon>Bacillota</taxon>
        <taxon>Bacilli</taxon>
        <taxon>Lactobacillales</taxon>
        <taxon>Aerococcaceae</taxon>
        <taxon>Aerococcus</taxon>
    </lineage>
</organism>
<evidence type="ECO:0000256" key="2">
    <source>
        <dbReference type="ARBA" id="ARBA00022840"/>
    </source>
</evidence>
<dbReference type="Pfam" id="PF00005">
    <property type="entry name" value="ABC_tran"/>
    <property type="match status" value="1"/>
</dbReference>
<comment type="caution">
    <text evidence="4">The sequence shown here is derived from an EMBL/GenBank/DDBJ whole genome shotgun (WGS) entry which is preliminary data.</text>
</comment>
<evidence type="ECO:0000256" key="1">
    <source>
        <dbReference type="ARBA" id="ARBA00022741"/>
    </source>
</evidence>
<dbReference type="EMBL" id="LSCQ01000001">
    <property type="protein sequence ID" value="KXB38533.1"/>
    <property type="molecule type" value="Genomic_DNA"/>
</dbReference>
<dbReference type="SMART" id="SM00382">
    <property type="entry name" value="AAA"/>
    <property type="match status" value="1"/>
</dbReference>
<evidence type="ECO:0000259" key="3">
    <source>
        <dbReference type="PROSITE" id="PS50893"/>
    </source>
</evidence>
<dbReference type="Proteomes" id="UP000070422">
    <property type="component" value="Unassembled WGS sequence"/>
</dbReference>
<keyword evidence="2 4" id="KW-0067">ATP-binding</keyword>
<name>A0A133Y5W7_9LACT</name>
<dbReference type="OrthoDB" id="9804819at2"/>
<dbReference type="PATRIC" id="fig|87541.4.peg.20"/>
<evidence type="ECO:0000313" key="4">
    <source>
        <dbReference type="EMBL" id="KXB38533.1"/>
    </source>
</evidence>
<dbReference type="RefSeq" id="WP_060936247.1">
    <property type="nucleotide sequence ID" value="NZ_JASOZP010000020.1"/>
</dbReference>
<dbReference type="AlphaFoldDB" id="A0A133Y5W7"/>
<feature type="domain" description="ABC transporter" evidence="3">
    <location>
        <begin position="3"/>
        <end position="233"/>
    </location>
</feature>
<dbReference type="SUPFAM" id="SSF52540">
    <property type="entry name" value="P-loop containing nucleoside triphosphate hydrolases"/>
    <property type="match status" value="1"/>
</dbReference>
<gene>
    <name evidence="4" type="ORF">HMPREF3187_00019</name>
</gene>
<dbReference type="GO" id="GO:0016887">
    <property type="term" value="F:ATP hydrolysis activity"/>
    <property type="evidence" value="ECO:0007669"/>
    <property type="project" value="InterPro"/>
</dbReference>
<dbReference type="PANTHER" id="PTHR43582:SF2">
    <property type="entry name" value="LINEARMYCIN RESISTANCE ATP-BINDING PROTEIN LNRL"/>
    <property type="match status" value="1"/>
</dbReference>
<sequence length="312" mass="35530">MIIEAHEVVKRYSELVALDHLSLQVNKGEIYGLLGPNGSGKTTFIYCLLTLLKRESGEIRLFGEEMEPYRYDLKARVGLVPQQIGVYQELTVQENIDYFCGLYIQDKSLRKKYVEEAMAFVELQDFAKFRPKKLSGGLLRRLNLACGIAHKPELLILDEPTVAVDPQSRQYILDGIKNLAEQGVTVLYTTHYMEEVEQICDRLTIMDSGRELVSGTVDDLKGMSRVGESVTAEVMSLSQAFVDHLNTWSAVSDWNYQDFILTVRFIKGKSQLMALLDAFEKFQINLLHLTVKRPSLNDVFLELTGRELRDHA</sequence>
<evidence type="ECO:0000313" key="5">
    <source>
        <dbReference type="Proteomes" id="UP000070422"/>
    </source>
</evidence>
<dbReference type="InterPro" id="IPR003593">
    <property type="entry name" value="AAA+_ATPase"/>
</dbReference>
<dbReference type="InterPro" id="IPR003439">
    <property type="entry name" value="ABC_transporter-like_ATP-bd"/>
</dbReference>
<keyword evidence="1" id="KW-0547">Nucleotide-binding</keyword>
<dbReference type="InterPro" id="IPR027417">
    <property type="entry name" value="P-loop_NTPase"/>
</dbReference>
<accession>A0A133Y5W7</accession>
<dbReference type="Gene3D" id="3.40.50.300">
    <property type="entry name" value="P-loop containing nucleotide triphosphate hydrolases"/>
    <property type="match status" value="1"/>
</dbReference>
<reference evidence="4 5" key="1">
    <citation type="submission" date="2016-01" db="EMBL/GenBank/DDBJ databases">
        <authorList>
            <person name="Oliw E.H."/>
        </authorList>
    </citation>
    <scope>NUCLEOTIDE SEQUENCE [LARGE SCALE GENOMIC DNA]</scope>
    <source>
        <strain evidence="4 5">KA00635</strain>
    </source>
</reference>
<protein>
    <submittedName>
        <fullName evidence="4">Putative ABC transporter, ATP-binding protein SagG</fullName>
    </submittedName>
</protein>